<dbReference type="Pfam" id="PF02719">
    <property type="entry name" value="Polysacc_synt_2"/>
    <property type="match status" value="1"/>
</dbReference>
<dbReference type="RefSeq" id="WP_191703175.1">
    <property type="nucleotide sequence ID" value="NZ_JACSPW010000004.1"/>
</dbReference>
<evidence type="ECO:0000313" key="4">
    <source>
        <dbReference type="EMBL" id="MBD8032572.1"/>
    </source>
</evidence>
<dbReference type="Gene3D" id="3.40.50.720">
    <property type="entry name" value="NAD(P)-binding Rossmann-like Domain"/>
    <property type="match status" value="2"/>
</dbReference>
<gene>
    <name evidence="4" type="ORF">H9632_05790</name>
</gene>
<dbReference type="Pfam" id="PF13727">
    <property type="entry name" value="CoA_binding_3"/>
    <property type="match status" value="1"/>
</dbReference>
<evidence type="ECO:0000256" key="2">
    <source>
        <dbReference type="SAM" id="Phobius"/>
    </source>
</evidence>
<feature type="transmembrane region" description="Helical" evidence="2">
    <location>
        <begin position="75"/>
        <end position="96"/>
    </location>
</feature>
<dbReference type="SUPFAM" id="SSF53335">
    <property type="entry name" value="S-adenosyl-L-methionine-dependent methyltransferases"/>
    <property type="match status" value="1"/>
</dbReference>
<keyword evidence="5" id="KW-1185">Reference proteome</keyword>
<name>A0ABR8XKW8_9BACL</name>
<dbReference type="Proteomes" id="UP000600565">
    <property type="component" value="Unassembled WGS sequence"/>
</dbReference>
<feature type="transmembrane region" description="Helical" evidence="2">
    <location>
        <begin position="35"/>
        <end position="54"/>
    </location>
</feature>
<evidence type="ECO:0000256" key="1">
    <source>
        <dbReference type="ARBA" id="ARBA00007430"/>
    </source>
</evidence>
<dbReference type="InterPro" id="IPR051203">
    <property type="entry name" value="Polysaccharide_Synthase-Rel"/>
</dbReference>
<evidence type="ECO:0000259" key="3">
    <source>
        <dbReference type="Pfam" id="PF02719"/>
    </source>
</evidence>
<reference evidence="4 5" key="1">
    <citation type="submission" date="2020-08" db="EMBL/GenBank/DDBJ databases">
        <title>A Genomic Blueprint of the Chicken Gut Microbiome.</title>
        <authorList>
            <person name="Gilroy R."/>
            <person name="Ravi A."/>
            <person name="Getino M."/>
            <person name="Pursley I."/>
            <person name="Horton D.L."/>
            <person name="Alikhan N.-F."/>
            <person name="Baker D."/>
            <person name="Gharbi K."/>
            <person name="Hall N."/>
            <person name="Watson M."/>
            <person name="Adriaenssens E.M."/>
            <person name="Foster-Nyarko E."/>
            <person name="Jarju S."/>
            <person name="Secka A."/>
            <person name="Antonio M."/>
            <person name="Oren A."/>
            <person name="Chaudhuri R."/>
            <person name="La Ragione R.M."/>
            <person name="Hildebrand F."/>
            <person name="Pallen M.J."/>
        </authorList>
    </citation>
    <scope>NUCLEOTIDE SEQUENCE [LARGE SCALE GENOMIC DNA]</scope>
    <source>
        <strain evidence="4 5">Sa1YVA6</strain>
    </source>
</reference>
<dbReference type="InterPro" id="IPR029063">
    <property type="entry name" value="SAM-dependent_MTases_sf"/>
</dbReference>
<evidence type="ECO:0000313" key="5">
    <source>
        <dbReference type="Proteomes" id="UP000600565"/>
    </source>
</evidence>
<protein>
    <submittedName>
        <fullName evidence="4">Polysaccharide biosynthesis protein</fullName>
    </submittedName>
</protein>
<keyword evidence="2" id="KW-0472">Membrane</keyword>
<dbReference type="PANTHER" id="PTHR43318">
    <property type="entry name" value="UDP-N-ACETYLGLUCOSAMINE 4,6-DEHYDRATASE"/>
    <property type="match status" value="1"/>
</dbReference>
<dbReference type="InterPro" id="IPR003869">
    <property type="entry name" value="Polysac_CapD-like"/>
</dbReference>
<accession>A0ABR8XKW8</accession>
<dbReference type="CDD" id="cd05237">
    <property type="entry name" value="UDP_invert_4-6DH_SDR_e"/>
    <property type="match status" value="1"/>
</dbReference>
<proteinExistence type="inferred from homology"/>
<sequence>MDYKFRLVSLILIDSIIVLFSIYLSHVFLNPFNAQINFFVVSSSIILLLTHHLLSYKFHLYMRVWKYANIDEIIGLCKVITTSVALTALFQIFVFRDLYERALFLTWILHIVLLCGVRLFWRYWQLLKEQKEVESTSIKRRALILGAGNTGRTIVNQLQAESTILNPIVFLDDNPNLKNLELSGVPVVGGLEEIESVVEHYRINHIIIAMPSLKGEKLSSLITNAKKYTDNVQILPSYLDFATGNIQYTKIRDVSIEDLLGREPVILNNESISLKIKGKKILVTGAGGSIGSELCRQIIKFEPYELILLDHSEYNIYKITSELSKNIYQTNITTEIMSIENRDRIMIMMNNHKPDVVFHAAAYKHVPLMEENVYSAVSTNILGTKNVADAADQANVSNFVLISTDKAVNPTNVMGMTKRIAELIINEKNFVSKTKYSSVRFGNVLGSSGSVVPLFKEQISHGGPVTVTHPEMTRYFMTIPEAAQLVIQAASFSNGGETFVLDMGQPVKITDLAKQLIKLSGFDEKDIEIKFTGIRDGEKLYEELCYEYEESYRKVHPKINAFHNEQYIKNIDVRLEDYLLYKNDELTNIIANILKEIESHEKIMMGSK</sequence>
<comment type="similarity">
    <text evidence="1">Belongs to the polysaccharide synthase family.</text>
</comment>
<comment type="caution">
    <text evidence="4">The sequence shown here is derived from an EMBL/GenBank/DDBJ whole genome shotgun (WGS) entry which is preliminary data.</text>
</comment>
<organism evidence="4 5">
    <name type="scientific">Solibacillus merdavium</name>
    <dbReference type="NCBI Taxonomy" id="2762218"/>
    <lineage>
        <taxon>Bacteria</taxon>
        <taxon>Bacillati</taxon>
        <taxon>Bacillota</taxon>
        <taxon>Bacilli</taxon>
        <taxon>Bacillales</taxon>
        <taxon>Caryophanaceae</taxon>
        <taxon>Solibacillus</taxon>
    </lineage>
</organism>
<dbReference type="SUPFAM" id="SSF51735">
    <property type="entry name" value="NAD(P)-binding Rossmann-fold domains"/>
    <property type="match status" value="1"/>
</dbReference>
<keyword evidence="2" id="KW-0812">Transmembrane</keyword>
<dbReference type="EMBL" id="JACSPW010000004">
    <property type="protein sequence ID" value="MBD8032572.1"/>
    <property type="molecule type" value="Genomic_DNA"/>
</dbReference>
<dbReference type="InterPro" id="IPR036291">
    <property type="entry name" value="NAD(P)-bd_dom_sf"/>
</dbReference>
<feature type="transmembrane region" description="Helical" evidence="2">
    <location>
        <begin position="7"/>
        <end position="29"/>
    </location>
</feature>
<dbReference type="PANTHER" id="PTHR43318:SF1">
    <property type="entry name" value="POLYSACCHARIDE BIOSYNTHESIS PROTEIN EPSC-RELATED"/>
    <property type="match status" value="1"/>
</dbReference>
<feature type="domain" description="Polysaccharide biosynthesis protein CapD-like" evidence="3">
    <location>
        <begin position="281"/>
        <end position="561"/>
    </location>
</feature>
<keyword evidence="2" id="KW-1133">Transmembrane helix</keyword>